<reference evidence="3 4" key="2">
    <citation type="journal article" date="2015" name="Genome Announc.">
        <title>Complete Genome Sequence of Coriobacteriaceae Strain 68-1-3, a Novel Mucus-Degrading Isolate from the Swine Intestinal Tract.</title>
        <authorList>
            <person name="Looft T."/>
            <person name="Bayles D.O."/>
            <person name="Alt D.P."/>
            <person name="Stanton T.B."/>
        </authorList>
    </citation>
    <scope>NUCLEOTIDE SEQUENCE [LARGE SCALE GENOMIC DNA]</scope>
    <source>
        <strain evidence="3 4">68-1-3</strain>
    </source>
</reference>
<accession>A0A0A8B6E4</accession>
<dbReference type="OrthoDB" id="4804608at2"/>
<evidence type="ECO:0000313" key="4">
    <source>
        <dbReference type="Proteomes" id="UP000031121"/>
    </source>
</evidence>
<proteinExistence type="predicted"/>
<dbReference type="Proteomes" id="UP000031121">
    <property type="component" value="Chromosome"/>
</dbReference>
<dbReference type="RefSeq" id="WP_039689682.1">
    <property type="nucleotide sequence ID" value="NZ_CP009302.1"/>
</dbReference>
<evidence type="ECO:0000313" key="3">
    <source>
        <dbReference type="EMBL" id="AJC12403.1"/>
    </source>
</evidence>
<evidence type="ECO:0008006" key="5">
    <source>
        <dbReference type="Google" id="ProtNLM"/>
    </source>
</evidence>
<keyword evidence="2" id="KW-1133">Transmembrane helix</keyword>
<feature type="transmembrane region" description="Helical" evidence="2">
    <location>
        <begin position="176"/>
        <end position="201"/>
    </location>
</feature>
<evidence type="ECO:0000256" key="2">
    <source>
        <dbReference type="SAM" id="Phobius"/>
    </source>
</evidence>
<evidence type="ECO:0000256" key="1">
    <source>
        <dbReference type="SAM" id="MobiDB-lite"/>
    </source>
</evidence>
<dbReference type="HOGENOM" id="CLU_962209_0_0_11"/>
<name>A0A0A8B6E4_9ACTN</name>
<feature type="region of interest" description="Disordered" evidence="1">
    <location>
        <begin position="88"/>
        <end position="107"/>
    </location>
</feature>
<keyword evidence="2" id="KW-0472">Membrane</keyword>
<dbReference type="KEGG" id="cbac:JI75_06760"/>
<feature type="transmembrane region" description="Helical" evidence="2">
    <location>
        <begin position="236"/>
        <end position="260"/>
    </location>
</feature>
<dbReference type="InterPro" id="IPR010178">
    <property type="entry name" value="Lit"/>
</dbReference>
<organism evidence="3 4">
    <name type="scientific">Berryella intestinalis</name>
    <dbReference type="NCBI Taxonomy" id="1531429"/>
    <lineage>
        <taxon>Bacteria</taxon>
        <taxon>Bacillati</taxon>
        <taxon>Actinomycetota</taxon>
        <taxon>Coriobacteriia</taxon>
        <taxon>Eggerthellales</taxon>
        <taxon>Eggerthellaceae</taxon>
        <taxon>Berryella</taxon>
    </lineage>
</organism>
<dbReference type="AlphaFoldDB" id="A0A0A8B6E4"/>
<keyword evidence="4" id="KW-1185">Reference proteome</keyword>
<feature type="transmembrane region" description="Helical" evidence="2">
    <location>
        <begin position="149"/>
        <end position="169"/>
    </location>
</feature>
<keyword evidence="2" id="KW-0812">Transmembrane</keyword>
<protein>
    <recommendedName>
        <fullName evidence="5">DUF1461 domain-containing protein</fullName>
    </recommendedName>
</protein>
<gene>
    <name evidence="3" type="ORF">JI75_06760</name>
</gene>
<feature type="compositionally biased region" description="Polar residues" evidence="1">
    <location>
        <begin position="88"/>
        <end position="97"/>
    </location>
</feature>
<dbReference type="EMBL" id="CP009302">
    <property type="protein sequence ID" value="AJC12403.1"/>
    <property type="molecule type" value="Genomic_DNA"/>
</dbReference>
<sequence>MRGAPLRIAAQAALALTLAAALVGTGYLACTAPAVTPALSSTLAWDDLSPFSKAQLSRVASATRDFSFGSHDETTLYRTIYQVNRELQSDPAGTSPASGAAKGAPDLDGLSDESDAAAFASAFSEARDAYVFDRAAIEHLDDVNRVATAALPVLAACVVAAIGAAAALVRTGGRRALAVPLIASSALVIGSFSVLGLWAAIDFTGMFDAFHSLFFTRGTWEFSANSLLICALPTELWMSLGAIWLTVTSLASVLACRTGIRLLKEAPQR</sequence>
<dbReference type="Pfam" id="PF07314">
    <property type="entry name" value="Lit"/>
    <property type="match status" value="1"/>
</dbReference>
<reference evidence="4" key="1">
    <citation type="submission" date="2014-08" db="EMBL/GenBank/DDBJ databases">
        <title>Coriobacteriaceae sp. complete genome.</title>
        <authorList>
            <person name="Looft T."/>
            <person name="Bayles D.O."/>
            <person name="Stanton T.B."/>
        </authorList>
    </citation>
    <scope>NUCLEOTIDE SEQUENCE [LARGE SCALE GENOMIC DNA]</scope>
    <source>
        <strain evidence="4">68-1-3</strain>
    </source>
</reference>
<dbReference type="STRING" id="1531429.JI75_06760"/>